<sequence length="124" mass="13755">MGVIMKYIHQFLIIITISFMGELLSILLPLPIPASVYGLIIMLICLFTKIIKLNQIEDAANWLIIIMPLLFVPSAVSLINVADTLLQDILIISVITLVSTIIVMVVTGKIAQLIIERKEQNKNG</sequence>
<protein>
    <submittedName>
        <fullName evidence="7">LrgA family protein</fullName>
    </submittedName>
</protein>
<evidence type="ECO:0000256" key="3">
    <source>
        <dbReference type="ARBA" id="ARBA00022692"/>
    </source>
</evidence>
<dbReference type="HOGENOM" id="CLU_113736_2_0_9"/>
<keyword evidence="2" id="KW-1003">Cell membrane</keyword>
<dbReference type="eggNOG" id="COG1380">
    <property type="taxonomic scope" value="Bacteria"/>
</dbReference>
<accession>B1C4Z1</accession>
<dbReference type="EMBL" id="ABIK02000015">
    <property type="protein sequence ID" value="EDS73735.1"/>
    <property type="molecule type" value="Genomic_DNA"/>
</dbReference>
<dbReference type="STRING" id="428126.CLOSPI_02160"/>
<feature type="transmembrane region" description="Helical" evidence="6">
    <location>
        <begin position="89"/>
        <end position="115"/>
    </location>
</feature>
<reference evidence="7" key="2">
    <citation type="submission" date="2014-06" db="EMBL/GenBank/DDBJ databases">
        <title>Draft genome sequence of Clostridium spiroforme (DSM 1552).</title>
        <authorList>
            <person name="Sudarsanam P."/>
            <person name="Ley R."/>
            <person name="Guruge J."/>
            <person name="Turnbaugh P.J."/>
            <person name="Mahowald M."/>
            <person name="Liep D."/>
            <person name="Gordon J."/>
        </authorList>
    </citation>
    <scope>NUCLEOTIDE SEQUENCE</scope>
    <source>
        <strain evidence="7">DSM 1552</strain>
    </source>
</reference>
<evidence type="ECO:0000256" key="6">
    <source>
        <dbReference type="SAM" id="Phobius"/>
    </source>
</evidence>
<comment type="caution">
    <text evidence="7">The sequence shown here is derived from an EMBL/GenBank/DDBJ whole genome shotgun (WGS) entry which is preliminary data.</text>
</comment>
<evidence type="ECO:0000313" key="7">
    <source>
        <dbReference type="EMBL" id="EDS73735.1"/>
    </source>
</evidence>
<dbReference type="PANTHER" id="PTHR33931:SF2">
    <property type="entry name" value="HOLIN-LIKE PROTEIN CIDA"/>
    <property type="match status" value="1"/>
</dbReference>
<evidence type="ECO:0000256" key="1">
    <source>
        <dbReference type="ARBA" id="ARBA00004651"/>
    </source>
</evidence>
<evidence type="ECO:0000256" key="4">
    <source>
        <dbReference type="ARBA" id="ARBA00022989"/>
    </source>
</evidence>
<keyword evidence="5 6" id="KW-0472">Membrane</keyword>
<dbReference type="PANTHER" id="PTHR33931">
    <property type="entry name" value="HOLIN-LIKE PROTEIN CIDA-RELATED"/>
    <property type="match status" value="1"/>
</dbReference>
<gene>
    <name evidence="7" type="ORF">CLOSPI_02160</name>
</gene>
<feature type="transmembrane region" description="Helical" evidence="6">
    <location>
        <begin position="63"/>
        <end position="83"/>
    </location>
</feature>
<reference evidence="7" key="1">
    <citation type="submission" date="2008-02" db="EMBL/GenBank/DDBJ databases">
        <authorList>
            <person name="Fulton L."/>
            <person name="Clifton S."/>
            <person name="Fulton B."/>
            <person name="Xu J."/>
            <person name="Minx P."/>
            <person name="Pepin K.H."/>
            <person name="Johnson M."/>
            <person name="Thiruvilangam P."/>
            <person name="Bhonagiri V."/>
            <person name="Nash W.E."/>
            <person name="Mardis E.R."/>
            <person name="Wilson R.K."/>
        </authorList>
    </citation>
    <scope>NUCLEOTIDE SEQUENCE [LARGE SCALE GENOMIC DNA]</scope>
    <source>
        <strain evidence="7">DSM 1552</strain>
    </source>
</reference>
<keyword evidence="4 6" id="KW-1133">Transmembrane helix</keyword>
<evidence type="ECO:0000256" key="5">
    <source>
        <dbReference type="ARBA" id="ARBA00023136"/>
    </source>
</evidence>
<feature type="transmembrane region" description="Helical" evidence="6">
    <location>
        <begin position="34"/>
        <end position="51"/>
    </location>
</feature>
<organism evidence="7 8">
    <name type="scientific">Thomasclavelia spiroformis DSM 1552</name>
    <dbReference type="NCBI Taxonomy" id="428126"/>
    <lineage>
        <taxon>Bacteria</taxon>
        <taxon>Bacillati</taxon>
        <taxon>Bacillota</taxon>
        <taxon>Erysipelotrichia</taxon>
        <taxon>Erysipelotrichales</taxon>
        <taxon>Coprobacillaceae</taxon>
        <taxon>Thomasclavelia</taxon>
    </lineage>
</organism>
<keyword evidence="8" id="KW-1185">Reference proteome</keyword>
<dbReference type="Proteomes" id="UP000004910">
    <property type="component" value="Unassembled WGS sequence"/>
</dbReference>
<keyword evidence="3 6" id="KW-0812">Transmembrane</keyword>
<dbReference type="Pfam" id="PF03788">
    <property type="entry name" value="LrgA"/>
    <property type="match status" value="1"/>
</dbReference>
<proteinExistence type="predicted"/>
<comment type="subcellular location">
    <subcellularLocation>
        <location evidence="1">Cell membrane</location>
        <topology evidence="1">Multi-pass membrane protein</topology>
    </subcellularLocation>
</comment>
<name>B1C4Z1_9FIRM</name>
<evidence type="ECO:0000256" key="2">
    <source>
        <dbReference type="ARBA" id="ARBA00022475"/>
    </source>
</evidence>
<evidence type="ECO:0000313" key="8">
    <source>
        <dbReference type="Proteomes" id="UP000004910"/>
    </source>
</evidence>
<dbReference type="AlphaFoldDB" id="B1C4Z1"/>
<dbReference type="GO" id="GO:0005886">
    <property type="term" value="C:plasma membrane"/>
    <property type="evidence" value="ECO:0007669"/>
    <property type="project" value="UniProtKB-SubCell"/>
</dbReference>
<feature type="transmembrane region" description="Helical" evidence="6">
    <location>
        <begin position="7"/>
        <end position="28"/>
    </location>
</feature>
<dbReference type="InterPro" id="IPR005538">
    <property type="entry name" value="LrgA/CidA"/>
</dbReference>